<dbReference type="PROSITE" id="PS51794">
    <property type="entry name" value="DAC"/>
    <property type="match status" value="1"/>
</dbReference>
<dbReference type="InterPro" id="IPR050338">
    <property type="entry name" value="DisA"/>
</dbReference>
<evidence type="ECO:0000256" key="10">
    <source>
        <dbReference type="HAMAP-Rule" id="MF_01438"/>
    </source>
</evidence>
<evidence type="ECO:0000256" key="6">
    <source>
        <dbReference type="ARBA" id="ARBA00022840"/>
    </source>
</evidence>
<dbReference type="EMBL" id="JBHUFZ010000016">
    <property type="protein sequence ID" value="MFD1890129.1"/>
    <property type="molecule type" value="Genomic_DNA"/>
</dbReference>
<protein>
    <recommendedName>
        <fullName evidence="10">DNA integrity scanning protein DisA</fullName>
    </recommendedName>
    <alternativeName>
        <fullName evidence="10">Cyclic di-AMP synthase</fullName>
        <shortName evidence="10">c-di-AMP synthase</shortName>
    </alternativeName>
    <alternativeName>
        <fullName evidence="10">Diadenylate cyclase</fullName>
        <ecNumber evidence="10">2.7.7.85</ecNumber>
    </alternativeName>
</protein>
<dbReference type="Gene3D" id="1.20.1260.110">
    <property type="entry name" value="DNA integrity scanning linker region"/>
    <property type="match status" value="1"/>
</dbReference>
<comment type="function">
    <text evidence="10">Has also diadenylate cyclase activity, catalyzing the condensation of 2 ATP molecules into cyclic di-AMP (c-di-AMP). c-di-AMP likely acts as a signaling molecule that may couple DNA integrity with a cellular process.</text>
</comment>
<evidence type="ECO:0000313" key="13">
    <source>
        <dbReference type="Proteomes" id="UP001597326"/>
    </source>
</evidence>
<dbReference type="Gene3D" id="3.40.1700.10">
    <property type="entry name" value="DNA integrity scanning protein, DisA, N-terminal domain"/>
    <property type="match status" value="1"/>
</dbReference>
<comment type="similarity">
    <text evidence="10">Belongs to the DisA family.</text>
</comment>
<comment type="function">
    <text evidence="10">Participates in a DNA-damage check-point. DisA forms globular foci that rapidly scan along the chromosomes searching for lesions.</text>
</comment>
<dbReference type="InterPro" id="IPR010994">
    <property type="entry name" value="RuvA_2-like"/>
</dbReference>
<comment type="cofactor">
    <cofactor evidence="10">
        <name>Mg(2+)</name>
        <dbReference type="ChEBI" id="CHEBI:18420"/>
    </cofactor>
</comment>
<name>A0ABW4RWD3_9ACTN</name>
<organism evidence="12 13">
    <name type="scientific">Luteococcus peritonei</name>
    <dbReference type="NCBI Taxonomy" id="88874"/>
    <lineage>
        <taxon>Bacteria</taxon>
        <taxon>Bacillati</taxon>
        <taxon>Actinomycetota</taxon>
        <taxon>Actinomycetes</taxon>
        <taxon>Propionibacteriales</taxon>
        <taxon>Propionibacteriaceae</taxon>
        <taxon>Luteococcus</taxon>
    </lineage>
</organism>
<evidence type="ECO:0000256" key="7">
    <source>
        <dbReference type="ARBA" id="ARBA00022842"/>
    </source>
</evidence>
<dbReference type="RefSeq" id="WP_343873092.1">
    <property type="nucleotide sequence ID" value="NZ_BAAAIX010000013.1"/>
</dbReference>
<dbReference type="Pfam" id="PF10635">
    <property type="entry name" value="DisA-linker"/>
    <property type="match status" value="1"/>
</dbReference>
<keyword evidence="3 10" id="KW-0548">Nucleotidyltransferase</keyword>
<comment type="caution">
    <text evidence="12">The sequence shown here is derived from an EMBL/GenBank/DDBJ whole genome shotgun (WGS) entry which is preliminary data.</text>
</comment>
<dbReference type="GO" id="GO:0106408">
    <property type="term" value="F:diadenylate cyclase activity"/>
    <property type="evidence" value="ECO:0007669"/>
    <property type="project" value="UniProtKB-EC"/>
</dbReference>
<evidence type="ECO:0000259" key="11">
    <source>
        <dbReference type="PROSITE" id="PS51794"/>
    </source>
</evidence>
<evidence type="ECO:0000256" key="5">
    <source>
        <dbReference type="ARBA" id="ARBA00022763"/>
    </source>
</evidence>
<dbReference type="SUPFAM" id="SSF47781">
    <property type="entry name" value="RuvA domain 2-like"/>
    <property type="match status" value="1"/>
</dbReference>
<keyword evidence="4 10" id="KW-0547">Nucleotide-binding</keyword>
<dbReference type="InterPro" id="IPR038331">
    <property type="entry name" value="DisA_sf"/>
</dbReference>
<dbReference type="InterPro" id="IPR003390">
    <property type="entry name" value="DNA_integrity_scan_DisA_N"/>
</dbReference>
<dbReference type="Gene3D" id="1.10.150.20">
    <property type="entry name" value="5' to 3' exonuclease, C-terminal subdomain"/>
    <property type="match status" value="1"/>
</dbReference>
<keyword evidence="5 10" id="KW-0227">DNA damage</keyword>
<gene>
    <name evidence="10 12" type="primary">disA</name>
    <name evidence="12" type="ORF">ACFSCS_08020</name>
</gene>
<dbReference type="PANTHER" id="PTHR34185:SF3">
    <property type="entry name" value="DNA INTEGRITY SCANNING PROTEIN DISA"/>
    <property type="match status" value="1"/>
</dbReference>
<dbReference type="InterPro" id="IPR023763">
    <property type="entry name" value="DNA_integrity_scanning_protein"/>
</dbReference>
<evidence type="ECO:0000256" key="8">
    <source>
        <dbReference type="ARBA" id="ARBA00023125"/>
    </source>
</evidence>
<evidence type="ECO:0000256" key="2">
    <source>
        <dbReference type="ARBA" id="ARBA00022679"/>
    </source>
</evidence>
<dbReference type="SUPFAM" id="SSF143597">
    <property type="entry name" value="YojJ-like"/>
    <property type="match status" value="1"/>
</dbReference>
<keyword evidence="13" id="KW-1185">Reference proteome</keyword>
<keyword evidence="9 10" id="KW-0234">DNA repair</keyword>
<dbReference type="Proteomes" id="UP001597326">
    <property type="component" value="Unassembled WGS sequence"/>
</dbReference>
<comment type="subunit">
    <text evidence="10">Homooctamer.</text>
</comment>
<evidence type="ECO:0000313" key="12">
    <source>
        <dbReference type="EMBL" id="MFD1890129.1"/>
    </source>
</evidence>
<dbReference type="NCBIfam" id="NF010009">
    <property type="entry name" value="PRK13482.1"/>
    <property type="match status" value="1"/>
</dbReference>
<proteinExistence type="inferred from homology"/>
<keyword evidence="7 10" id="KW-0460">Magnesium</keyword>
<dbReference type="EC" id="2.7.7.85" evidence="10"/>
<keyword evidence="8 10" id="KW-0238">DNA-binding</keyword>
<dbReference type="InterPro" id="IPR036888">
    <property type="entry name" value="DNA_integrity_DisA_N_sf"/>
</dbReference>
<sequence>MPDITPAERQARLRRYQALLAPGTPLREGLERILHGRTGALVVLGNTRKVERVSTGGFGLDVQFTPTALRELAKMDGGIVLSSDFERILAAGVHFVPDGTIPTVETGTRHRTADRIAQQTGIPVVTVSASMSTIALFLDGQRHQIEQSEQILSRANQALATMTRYRERLGEHTRSLSTLEVHDQVSVKDVTKVAQRIEMIRRLESELRAYVAALGVDGRLLQMQLYELTQGVDDLATLLELDYRPEQTDEATFRVGALEQLTSTELLENLVVARTMGFPDDHHLETRISPRGHRQIAHLDRIPSMLGRRVVEHFGSLQALFGAKTSDLMEVDGIGEGRARLVREGLARVAESAYSDRVD</sequence>
<evidence type="ECO:0000256" key="1">
    <source>
        <dbReference type="ARBA" id="ARBA00000877"/>
    </source>
</evidence>
<evidence type="ECO:0000256" key="3">
    <source>
        <dbReference type="ARBA" id="ARBA00022695"/>
    </source>
</evidence>
<feature type="binding site" evidence="10">
    <location>
        <begin position="108"/>
        <end position="112"/>
    </location>
    <ligand>
        <name>ATP</name>
        <dbReference type="ChEBI" id="CHEBI:30616"/>
    </ligand>
</feature>
<evidence type="ECO:0000256" key="9">
    <source>
        <dbReference type="ARBA" id="ARBA00023204"/>
    </source>
</evidence>
<reference evidence="13" key="1">
    <citation type="journal article" date="2019" name="Int. J. Syst. Evol. Microbiol.">
        <title>The Global Catalogue of Microorganisms (GCM) 10K type strain sequencing project: providing services to taxonomists for standard genome sequencing and annotation.</title>
        <authorList>
            <consortium name="The Broad Institute Genomics Platform"/>
            <consortium name="The Broad Institute Genome Sequencing Center for Infectious Disease"/>
            <person name="Wu L."/>
            <person name="Ma J."/>
        </authorList>
    </citation>
    <scope>NUCLEOTIDE SEQUENCE [LARGE SCALE GENOMIC DNA]</scope>
    <source>
        <strain evidence="13">CAIM 431</strain>
    </source>
</reference>
<feature type="binding site" evidence="10">
    <location>
        <position position="77"/>
    </location>
    <ligand>
        <name>ATP</name>
        <dbReference type="ChEBI" id="CHEBI:30616"/>
    </ligand>
</feature>
<keyword evidence="2 10" id="KW-0808">Transferase</keyword>
<keyword evidence="6 10" id="KW-0067">ATP-binding</keyword>
<dbReference type="HAMAP" id="MF_01438">
    <property type="entry name" value="DisA"/>
    <property type="match status" value="1"/>
</dbReference>
<dbReference type="Pfam" id="PF02457">
    <property type="entry name" value="DAC"/>
    <property type="match status" value="1"/>
</dbReference>
<comment type="caution">
    <text evidence="10">Lacks conserved residue(s) required for the propagation of feature annotation.</text>
</comment>
<dbReference type="InterPro" id="IPR018906">
    <property type="entry name" value="DNA_integrity_scan_DisA_link"/>
</dbReference>
<feature type="domain" description="DAC" evidence="11">
    <location>
        <begin position="10"/>
        <end position="149"/>
    </location>
</feature>
<dbReference type="PANTHER" id="PTHR34185">
    <property type="entry name" value="DIADENYLATE CYCLASE"/>
    <property type="match status" value="1"/>
</dbReference>
<evidence type="ECO:0000256" key="4">
    <source>
        <dbReference type="ARBA" id="ARBA00022741"/>
    </source>
</evidence>
<accession>A0ABW4RWD3</accession>
<comment type="catalytic activity">
    <reaction evidence="1 10">
        <text>2 ATP = 3',3'-c-di-AMP + 2 diphosphate</text>
        <dbReference type="Rhea" id="RHEA:35655"/>
        <dbReference type="ChEBI" id="CHEBI:30616"/>
        <dbReference type="ChEBI" id="CHEBI:33019"/>
        <dbReference type="ChEBI" id="CHEBI:71500"/>
        <dbReference type="EC" id="2.7.7.85"/>
    </reaction>
</comment>